<sequence length="183" mass="21051">MSLTEEQLRLIANLLQEQLKEHKDYLLNAIRLTVSQNQAEELEITIRQNKPVGINIVHQAIFKTMNIDRDKTMSAERKEYADNFTKRWLKDPSKEGRCTETIAYTPRYSEKIFDQYLATFLQQDHQIHNQLQTTPLLPELAHEVAEFAIGKGPCSNLFYQNATSSEPEPEPEPEPTSSCCAVL</sequence>
<accession>A0A9Q6LKX0</accession>
<evidence type="ECO:0000313" key="1">
    <source>
        <dbReference type="EMBL" id="QGO06617.1"/>
    </source>
</evidence>
<evidence type="ECO:0000313" key="2">
    <source>
        <dbReference type="Proteomes" id="UP000422232"/>
    </source>
</evidence>
<proteinExistence type="predicted"/>
<gene>
    <name evidence="1" type="ORF">Psal009_02532</name>
</gene>
<keyword evidence="2" id="KW-1185">Reference proteome</keyword>
<name>A0A9Q6LKX0_PISSA</name>
<reference evidence="1 2" key="1">
    <citation type="submission" date="2019-04" db="EMBL/GenBank/DDBJ databases">
        <title>Complete genome sequencing of Piscirickettsia salmonis strain Psal-009.</title>
        <authorList>
            <person name="Schober I."/>
            <person name="Bunk B."/>
            <person name="Sproer C."/>
            <person name="Carril G.P."/>
            <person name="Riedel T."/>
            <person name="Flores-Herrera P.A."/>
            <person name="Nourdin-Galindo G."/>
            <person name="Marshall S.H."/>
            <person name="Overmann J."/>
        </authorList>
    </citation>
    <scope>NUCLEOTIDE SEQUENCE [LARGE SCALE GENOMIC DNA]</scope>
    <source>
        <strain evidence="1 2">Psal-009</strain>
    </source>
</reference>
<dbReference type="Proteomes" id="UP000422232">
    <property type="component" value="Chromosome"/>
</dbReference>
<dbReference type="AlphaFoldDB" id="A0A9Q6LKX0"/>
<dbReference type="EMBL" id="CP038908">
    <property type="protein sequence ID" value="QGO06617.1"/>
    <property type="molecule type" value="Genomic_DNA"/>
</dbReference>
<protein>
    <submittedName>
        <fullName evidence="1">Uncharacterized protein</fullName>
    </submittedName>
</protein>
<dbReference type="RefSeq" id="WP_054300445.1">
    <property type="nucleotide sequence ID" value="NZ_CP012413.1"/>
</dbReference>
<organism evidence="1 2">
    <name type="scientific">Piscirickettsia salmonis</name>
    <dbReference type="NCBI Taxonomy" id="1238"/>
    <lineage>
        <taxon>Bacteria</taxon>
        <taxon>Pseudomonadati</taxon>
        <taxon>Pseudomonadota</taxon>
        <taxon>Gammaproteobacteria</taxon>
        <taxon>Thiotrichales</taxon>
        <taxon>Piscirickettsiaceae</taxon>
        <taxon>Piscirickettsia</taxon>
    </lineage>
</organism>